<keyword evidence="7" id="KW-1003">Cell membrane</keyword>
<evidence type="ECO:0000256" key="3">
    <source>
        <dbReference type="ARBA" id="ARBA00010199"/>
    </source>
</evidence>
<dbReference type="PIRSF" id="PIRSF006603">
    <property type="entry name" value="DinF"/>
    <property type="match status" value="1"/>
</dbReference>
<reference evidence="14" key="2">
    <citation type="submission" date="2021-04" db="EMBL/GenBank/DDBJ databases">
        <authorList>
            <person name="Gilroy R."/>
        </authorList>
    </citation>
    <scope>NUCLEOTIDE SEQUENCE</scope>
    <source>
        <strain evidence="14">CHK185-1770</strain>
    </source>
</reference>
<feature type="transmembrane region" description="Helical" evidence="13">
    <location>
        <begin position="364"/>
        <end position="383"/>
    </location>
</feature>
<feature type="transmembrane region" description="Helical" evidence="13">
    <location>
        <begin position="139"/>
        <end position="161"/>
    </location>
</feature>
<evidence type="ECO:0000256" key="2">
    <source>
        <dbReference type="ARBA" id="ARBA00004651"/>
    </source>
</evidence>
<dbReference type="GO" id="GO:0015297">
    <property type="term" value="F:antiporter activity"/>
    <property type="evidence" value="ECO:0007669"/>
    <property type="project" value="UniProtKB-KW"/>
</dbReference>
<feature type="transmembrane region" description="Helical" evidence="13">
    <location>
        <begin position="424"/>
        <end position="443"/>
    </location>
</feature>
<evidence type="ECO:0000313" key="14">
    <source>
        <dbReference type="EMBL" id="HJB97594.1"/>
    </source>
</evidence>
<proteinExistence type="inferred from homology"/>
<keyword evidence="11 13" id="KW-0472">Membrane</keyword>
<dbReference type="PANTHER" id="PTHR43298:SF2">
    <property type="entry name" value="FMN_FAD EXPORTER YEEO-RELATED"/>
    <property type="match status" value="1"/>
</dbReference>
<dbReference type="CDD" id="cd13134">
    <property type="entry name" value="MATE_like_8"/>
    <property type="match status" value="1"/>
</dbReference>
<name>A0A9D2MUC7_9FIRM</name>
<dbReference type="NCBIfam" id="TIGR00797">
    <property type="entry name" value="matE"/>
    <property type="match status" value="1"/>
</dbReference>
<comment type="subcellular location">
    <subcellularLocation>
        <location evidence="2">Cell membrane</location>
        <topology evidence="2">Multi-pass membrane protein</topology>
    </subcellularLocation>
</comment>
<evidence type="ECO:0000256" key="13">
    <source>
        <dbReference type="SAM" id="Phobius"/>
    </source>
</evidence>
<feature type="transmembrane region" description="Helical" evidence="13">
    <location>
        <begin position="395"/>
        <end position="418"/>
    </location>
</feature>
<organism evidence="14 15">
    <name type="scientific">Candidatus Acutalibacter pullicola</name>
    <dbReference type="NCBI Taxonomy" id="2838417"/>
    <lineage>
        <taxon>Bacteria</taxon>
        <taxon>Bacillati</taxon>
        <taxon>Bacillota</taxon>
        <taxon>Clostridia</taxon>
        <taxon>Eubacteriales</taxon>
        <taxon>Acutalibacteraceae</taxon>
        <taxon>Acutalibacter</taxon>
    </lineage>
</organism>
<evidence type="ECO:0000256" key="1">
    <source>
        <dbReference type="ARBA" id="ARBA00003408"/>
    </source>
</evidence>
<feature type="transmembrane region" description="Helical" evidence="13">
    <location>
        <begin position="200"/>
        <end position="223"/>
    </location>
</feature>
<keyword evidence="5" id="KW-0813">Transport</keyword>
<evidence type="ECO:0000313" key="15">
    <source>
        <dbReference type="Proteomes" id="UP000826793"/>
    </source>
</evidence>
<evidence type="ECO:0000256" key="8">
    <source>
        <dbReference type="ARBA" id="ARBA00022692"/>
    </source>
</evidence>
<feature type="transmembrane region" description="Helical" evidence="13">
    <location>
        <begin position="59"/>
        <end position="80"/>
    </location>
</feature>
<keyword evidence="8 13" id="KW-0812">Transmembrane</keyword>
<evidence type="ECO:0000256" key="6">
    <source>
        <dbReference type="ARBA" id="ARBA00022449"/>
    </source>
</evidence>
<comment type="function">
    <text evidence="1">Multidrug efflux pump.</text>
</comment>
<keyword evidence="6" id="KW-0050">Antiport</keyword>
<dbReference type="Proteomes" id="UP000826793">
    <property type="component" value="Unassembled WGS sequence"/>
</dbReference>
<evidence type="ECO:0000256" key="9">
    <source>
        <dbReference type="ARBA" id="ARBA00022989"/>
    </source>
</evidence>
<dbReference type="InterPro" id="IPR050222">
    <property type="entry name" value="MATE_MdtK"/>
</dbReference>
<feature type="transmembrane region" description="Helical" evidence="13">
    <location>
        <begin position="20"/>
        <end position="39"/>
    </location>
</feature>
<evidence type="ECO:0000256" key="10">
    <source>
        <dbReference type="ARBA" id="ARBA00023065"/>
    </source>
</evidence>
<evidence type="ECO:0000256" key="12">
    <source>
        <dbReference type="ARBA" id="ARBA00031636"/>
    </source>
</evidence>
<dbReference type="EMBL" id="DWXG01000030">
    <property type="protein sequence ID" value="HJB97594.1"/>
    <property type="molecule type" value="Genomic_DNA"/>
</dbReference>
<dbReference type="InterPro" id="IPR048279">
    <property type="entry name" value="MdtK-like"/>
</dbReference>
<feature type="transmembrane region" description="Helical" evidence="13">
    <location>
        <begin position="100"/>
        <end position="119"/>
    </location>
</feature>
<evidence type="ECO:0000256" key="11">
    <source>
        <dbReference type="ARBA" id="ARBA00023136"/>
    </source>
</evidence>
<keyword evidence="9 13" id="KW-1133">Transmembrane helix</keyword>
<gene>
    <name evidence="14" type="ORF">H9710_03330</name>
</gene>
<dbReference type="AlphaFoldDB" id="A0A9D2MUC7"/>
<comment type="caution">
    <text evidence="14">The sequence shown here is derived from an EMBL/GenBank/DDBJ whole genome shotgun (WGS) entry which is preliminary data.</text>
</comment>
<protein>
    <recommendedName>
        <fullName evidence="4">Probable multidrug resistance protein NorM</fullName>
    </recommendedName>
    <alternativeName>
        <fullName evidence="12">Multidrug-efflux transporter</fullName>
    </alternativeName>
</protein>
<evidence type="ECO:0000256" key="5">
    <source>
        <dbReference type="ARBA" id="ARBA00022448"/>
    </source>
</evidence>
<dbReference type="Pfam" id="PF01554">
    <property type="entry name" value="MatE"/>
    <property type="match status" value="2"/>
</dbReference>
<dbReference type="InterPro" id="IPR002528">
    <property type="entry name" value="MATE_fam"/>
</dbReference>
<dbReference type="GO" id="GO:0006811">
    <property type="term" value="P:monoatomic ion transport"/>
    <property type="evidence" value="ECO:0007669"/>
    <property type="project" value="UniProtKB-KW"/>
</dbReference>
<dbReference type="GO" id="GO:0005886">
    <property type="term" value="C:plasma membrane"/>
    <property type="evidence" value="ECO:0007669"/>
    <property type="project" value="UniProtKB-SubCell"/>
</dbReference>
<comment type="similarity">
    <text evidence="3">Belongs to the multi antimicrobial extrusion (MATE) (TC 2.A.66.1) family.</text>
</comment>
<accession>A0A9D2MUC7</accession>
<dbReference type="GO" id="GO:0042910">
    <property type="term" value="F:xenobiotic transmembrane transporter activity"/>
    <property type="evidence" value="ECO:0007669"/>
    <property type="project" value="InterPro"/>
</dbReference>
<evidence type="ECO:0000256" key="7">
    <source>
        <dbReference type="ARBA" id="ARBA00022475"/>
    </source>
</evidence>
<sequence>MGWKERVKPYLGDKQFYKQVVAIALPISAQSLITIGVNMTDTVMLGKLGETALSASSLANQFISIFQICCMGIGMGASVLTSRYWGMQDKHSLRKAITIMLRLCFVFGLGFTLATILAPEGLMRIYTSDPALIQAGASYFRWSIPCYWLLGFSLTCTIVLRSVGQVKLPLICSICAFFINVFFNYLFIFGSFGAPRMEVAGAALGTVIARVFEFCFICGYFLFVDKKVGYRLKHLAMKCRDMVGDYLRISIPVLVSDTLLGLGNNAVAMVMGRIGATFVSANAITTVTQQLSTVFIQGISNASSIITGHTLGQGEYDKAQRQGVTFLGLGTVIGVLAGLLIMAISGPIISFYDITEETQGIAEQLMLAVGFIVIFQSMNSILTKGVLRGGGDTKFLMVADILFLWAASVPLGALAGLVWHLPAFWIYTFLKIDQIIKAVWCVFRLASKKWIKRIDSK</sequence>
<evidence type="ECO:0000256" key="4">
    <source>
        <dbReference type="ARBA" id="ARBA00020268"/>
    </source>
</evidence>
<reference evidence="14" key="1">
    <citation type="journal article" date="2021" name="PeerJ">
        <title>Extensive microbial diversity within the chicken gut microbiome revealed by metagenomics and culture.</title>
        <authorList>
            <person name="Gilroy R."/>
            <person name="Ravi A."/>
            <person name="Getino M."/>
            <person name="Pursley I."/>
            <person name="Horton D.L."/>
            <person name="Alikhan N.F."/>
            <person name="Baker D."/>
            <person name="Gharbi K."/>
            <person name="Hall N."/>
            <person name="Watson M."/>
            <person name="Adriaenssens E.M."/>
            <person name="Foster-Nyarko E."/>
            <person name="Jarju S."/>
            <person name="Secka A."/>
            <person name="Antonio M."/>
            <person name="Oren A."/>
            <person name="Chaudhuri R.R."/>
            <person name="La Ragione R."/>
            <person name="Hildebrand F."/>
            <person name="Pallen M.J."/>
        </authorList>
    </citation>
    <scope>NUCLEOTIDE SEQUENCE</scope>
    <source>
        <strain evidence="14">CHK185-1770</strain>
    </source>
</reference>
<dbReference type="PANTHER" id="PTHR43298">
    <property type="entry name" value="MULTIDRUG RESISTANCE PROTEIN NORM-RELATED"/>
    <property type="match status" value="1"/>
</dbReference>
<keyword evidence="10" id="KW-0406">Ion transport</keyword>
<feature type="transmembrane region" description="Helical" evidence="13">
    <location>
        <begin position="326"/>
        <end position="352"/>
    </location>
</feature>
<feature type="transmembrane region" description="Helical" evidence="13">
    <location>
        <begin position="168"/>
        <end position="188"/>
    </location>
</feature>